<dbReference type="Pfam" id="PF01431">
    <property type="entry name" value="Peptidase_M13"/>
    <property type="match status" value="1"/>
</dbReference>
<dbReference type="PROSITE" id="PS51885">
    <property type="entry name" value="NEPRILYSIN"/>
    <property type="match status" value="1"/>
</dbReference>
<dbReference type="EMBL" id="BLXT01003028">
    <property type="protein sequence ID" value="GFO00097.1"/>
    <property type="molecule type" value="Genomic_DNA"/>
</dbReference>
<dbReference type="InterPro" id="IPR024079">
    <property type="entry name" value="MetalloPept_cat_dom_sf"/>
</dbReference>
<keyword evidence="3" id="KW-1185">Reference proteome</keyword>
<dbReference type="GO" id="GO:0004222">
    <property type="term" value="F:metalloendopeptidase activity"/>
    <property type="evidence" value="ECO:0007669"/>
    <property type="project" value="InterPro"/>
</dbReference>
<organism evidence="2 3">
    <name type="scientific">Plakobranchus ocellatus</name>
    <dbReference type="NCBI Taxonomy" id="259542"/>
    <lineage>
        <taxon>Eukaryota</taxon>
        <taxon>Metazoa</taxon>
        <taxon>Spiralia</taxon>
        <taxon>Lophotrochozoa</taxon>
        <taxon>Mollusca</taxon>
        <taxon>Gastropoda</taxon>
        <taxon>Heterobranchia</taxon>
        <taxon>Euthyneura</taxon>
        <taxon>Panpulmonata</taxon>
        <taxon>Sacoglossa</taxon>
        <taxon>Placobranchoidea</taxon>
        <taxon>Plakobranchidae</taxon>
        <taxon>Plakobranchus</taxon>
    </lineage>
</organism>
<dbReference type="InterPro" id="IPR018497">
    <property type="entry name" value="Peptidase_M13_C"/>
</dbReference>
<dbReference type="GO" id="GO:0016485">
    <property type="term" value="P:protein processing"/>
    <property type="evidence" value="ECO:0007669"/>
    <property type="project" value="TreeGrafter"/>
</dbReference>
<dbReference type="InterPro" id="IPR000718">
    <property type="entry name" value="Peptidase_M13"/>
</dbReference>
<evidence type="ECO:0000259" key="1">
    <source>
        <dbReference type="Pfam" id="PF01431"/>
    </source>
</evidence>
<dbReference type="AlphaFoldDB" id="A0AAV3ZYF6"/>
<name>A0AAV3ZYF6_9GAST</name>
<dbReference type="Gene3D" id="3.40.390.10">
    <property type="entry name" value="Collagenase (Catalytic Domain)"/>
    <property type="match status" value="1"/>
</dbReference>
<dbReference type="SUPFAM" id="SSF55486">
    <property type="entry name" value="Metalloproteases ('zincins'), catalytic domain"/>
    <property type="match status" value="1"/>
</dbReference>
<protein>
    <submittedName>
        <fullName evidence="2">Endothelin-converting enzyme 1-like</fullName>
    </submittedName>
</protein>
<dbReference type="PANTHER" id="PTHR11733">
    <property type="entry name" value="ZINC METALLOPROTEASE FAMILY M13 NEPRILYSIN-RELATED"/>
    <property type="match status" value="1"/>
</dbReference>
<proteinExistence type="predicted"/>
<dbReference type="GO" id="GO:0005886">
    <property type="term" value="C:plasma membrane"/>
    <property type="evidence" value="ECO:0007669"/>
    <property type="project" value="TreeGrafter"/>
</dbReference>
<gene>
    <name evidence="2" type="ORF">PoB_002660200</name>
</gene>
<accession>A0AAV3ZYF6</accession>
<reference evidence="2 3" key="1">
    <citation type="journal article" date="2021" name="Elife">
        <title>Chloroplast acquisition without the gene transfer in kleptoplastic sea slugs, Plakobranchus ocellatus.</title>
        <authorList>
            <person name="Maeda T."/>
            <person name="Takahashi S."/>
            <person name="Yoshida T."/>
            <person name="Shimamura S."/>
            <person name="Takaki Y."/>
            <person name="Nagai Y."/>
            <person name="Toyoda A."/>
            <person name="Suzuki Y."/>
            <person name="Arimoto A."/>
            <person name="Ishii H."/>
            <person name="Satoh N."/>
            <person name="Nishiyama T."/>
            <person name="Hasebe M."/>
            <person name="Maruyama T."/>
            <person name="Minagawa J."/>
            <person name="Obokata J."/>
            <person name="Shigenobu S."/>
        </authorList>
    </citation>
    <scope>NUCLEOTIDE SEQUENCE [LARGE SCALE GENOMIC DNA]</scope>
</reference>
<evidence type="ECO:0000313" key="2">
    <source>
        <dbReference type="EMBL" id="GFO00097.1"/>
    </source>
</evidence>
<evidence type="ECO:0000313" key="3">
    <source>
        <dbReference type="Proteomes" id="UP000735302"/>
    </source>
</evidence>
<comment type="caution">
    <text evidence="2">The sequence shown here is derived from an EMBL/GenBank/DDBJ whole genome shotgun (WGS) entry which is preliminary data.</text>
</comment>
<feature type="domain" description="Peptidase M13 C-terminal" evidence="1">
    <location>
        <begin position="72"/>
        <end position="224"/>
    </location>
</feature>
<sequence length="226" mass="25505">MAAASQQEAMTQLHTVGYDNSFSQWIIAKASHSGLWQQLTQWTMAATSQQEAMMAASHRNSFHLDGSHYGNWWANVTTTRYETIRNCAKDVQNGFSLGSFTDPYTQLTVTPNISRFADQYVPELLADSSGLRLAYKAYKTRERGMGKEHMPAGFPDLNIDQMFFISFAQANCQNTPDIMKFNQLYENRYPSKAKVNLAVSQVPEFAKAFKCRPGQAMYAAKTCTLF</sequence>
<dbReference type="Proteomes" id="UP000735302">
    <property type="component" value="Unassembled WGS sequence"/>
</dbReference>
<dbReference type="PANTHER" id="PTHR11733:SF234">
    <property type="entry name" value="PEPTIDASE_M13 DOMAIN-CONTAINING PROTEIN"/>
    <property type="match status" value="1"/>
</dbReference>